<organism evidence="2 3">
    <name type="scientific">Pedobacter alpinus</name>
    <dbReference type="NCBI Taxonomy" id="1590643"/>
    <lineage>
        <taxon>Bacteria</taxon>
        <taxon>Pseudomonadati</taxon>
        <taxon>Bacteroidota</taxon>
        <taxon>Sphingobacteriia</taxon>
        <taxon>Sphingobacteriales</taxon>
        <taxon>Sphingobacteriaceae</taxon>
        <taxon>Pedobacter</taxon>
    </lineage>
</organism>
<evidence type="ECO:0000256" key="1">
    <source>
        <dbReference type="SAM" id="SignalP"/>
    </source>
</evidence>
<evidence type="ECO:0000313" key="2">
    <source>
        <dbReference type="EMBL" id="MFD2730280.1"/>
    </source>
</evidence>
<dbReference type="Proteomes" id="UP001597546">
    <property type="component" value="Unassembled WGS sequence"/>
</dbReference>
<sequence length="341" mass="37855">MIKTFTLLILSITTLTSFAQDPIVLFEGKKKLPGSEETHLYYGFKSGDQLVFDFKENDGKELKELEISTYPAGAVFMDYKTTSINQKTLKIIKTGIYDFRFKNSSLAQRIGEIKIRRIPSDAESVDFNSTIEWRAINDTIRTPIQEKYLIKSDTAIVTIADQLAKVSSQTAMNGNPNITIAEFLLPEHTIAWSYYLGVGKEGNDAYLAAKEKFVNTAAAGLSKIPGYGTLGALALYGINTFSKAQGGDNVKFYFIGDYNNALLFKSGQAFMQFKNGDILNDAGLMKAPLAGKVYVGLINDNIAEPIEVSIKASAITVKQEWGIRKVENIYVRKLQKPFLMP</sequence>
<keyword evidence="1" id="KW-0732">Signal</keyword>
<protein>
    <submittedName>
        <fullName evidence="2">Uncharacterized protein</fullName>
    </submittedName>
</protein>
<name>A0ABW5TNV8_9SPHI</name>
<accession>A0ABW5TNV8</accession>
<dbReference type="EMBL" id="JBHULV010000005">
    <property type="protein sequence ID" value="MFD2730280.1"/>
    <property type="molecule type" value="Genomic_DNA"/>
</dbReference>
<gene>
    <name evidence="2" type="ORF">ACFSSE_01035</name>
</gene>
<evidence type="ECO:0000313" key="3">
    <source>
        <dbReference type="Proteomes" id="UP001597546"/>
    </source>
</evidence>
<proteinExistence type="predicted"/>
<feature type="chain" id="PRO_5047187921" evidence="1">
    <location>
        <begin position="20"/>
        <end position="341"/>
    </location>
</feature>
<reference evidence="3" key="1">
    <citation type="journal article" date="2019" name="Int. J. Syst. Evol. Microbiol.">
        <title>The Global Catalogue of Microorganisms (GCM) 10K type strain sequencing project: providing services to taxonomists for standard genome sequencing and annotation.</title>
        <authorList>
            <consortium name="The Broad Institute Genomics Platform"/>
            <consortium name="The Broad Institute Genome Sequencing Center for Infectious Disease"/>
            <person name="Wu L."/>
            <person name="Ma J."/>
        </authorList>
    </citation>
    <scope>NUCLEOTIDE SEQUENCE [LARGE SCALE GENOMIC DNA]</scope>
    <source>
        <strain evidence="3">KCTC 42456</strain>
    </source>
</reference>
<feature type="signal peptide" evidence="1">
    <location>
        <begin position="1"/>
        <end position="19"/>
    </location>
</feature>
<keyword evidence="3" id="KW-1185">Reference proteome</keyword>
<dbReference type="RefSeq" id="WP_379041053.1">
    <property type="nucleotide sequence ID" value="NZ_JBHSKW010000006.1"/>
</dbReference>
<comment type="caution">
    <text evidence="2">The sequence shown here is derived from an EMBL/GenBank/DDBJ whole genome shotgun (WGS) entry which is preliminary data.</text>
</comment>